<dbReference type="EMBL" id="JAMD01000005">
    <property type="protein sequence ID" value="KEJ95824.1"/>
    <property type="molecule type" value="Genomic_DNA"/>
</dbReference>
<dbReference type="GO" id="GO:0016740">
    <property type="term" value="F:transferase activity"/>
    <property type="evidence" value="ECO:0007669"/>
    <property type="project" value="UniProtKB-KW"/>
</dbReference>
<dbReference type="PANTHER" id="PTHR44051:SF8">
    <property type="entry name" value="GLUTATHIONE S-TRANSFERASE GSTA"/>
    <property type="match status" value="1"/>
</dbReference>
<dbReference type="Gene3D" id="1.20.1050.10">
    <property type="match status" value="1"/>
</dbReference>
<dbReference type="PROSITE" id="PS50405">
    <property type="entry name" value="GST_CTER"/>
    <property type="match status" value="1"/>
</dbReference>
<dbReference type="PROSITE" id="PS50404">
    <property type="entry name" value="GST_NTER"/>
    <property type="match status" value="1"/>
</dbReference>
<comment type="caution">
    <text evidence="3">The sequence shown here is derived from an EMBL/GenBank/DDBJ whole genome shotgun (WGS) entry which is preliminary data.</text>
</comment>
<accession>A0A073J1E3</accession>
<dbReference type="RefSeq" id="WP_037926421.1">
    <property type="nucleotide sequence ID" value="NZ_CP054599.1"/>
</dbReference>
<dbReference type="SFLD" id="SFLDS00019">
    <property type="entry name" value="Glutathione_Transferase_(cytos"/>
    <property type="match status" value="1"/>
</dbReference>
<organism evidence="3 4">
    <name type="scientific">Pseudosulfitobacter pseudonitzschiae</name>
    <dbReference type="NCBI Taxonomy" id="1402135"/>
    <lineage>
        <taxon>Bacteria</taxon>
        <taxon>Pseudomonadati</taxon>
        <taxon>Pseudomonadota</taxon>
        <taxon>Alphaproteobacteria</taxon>
        <taxon>Rhodobacterales</taxon>
        <taxon>Roseobacteraceae</taxon>
        <taxon>Pseudosulfitobacter</taxon>
    </lineage>
</organism>
<dbReference type="InterPro" id="IPR010987">
    <property type="entry name" value="Glutathione-S-Trfase_C-like"/>
</dbReference>
<feature type="domain" description="GST C-terminal" evidence="2">
    <location>
        <begin position="85"/>
        <end position="215"/>
    </location>
</feature>
<dbReference type="InterPro" id="IPR036282">
    <property type="entry name" value="Glutathione-S-Trfase_C_sf"/>
</dbReference>
<dbReference type="Proteomes" id="UP000027746">
    <property type="component" value="Unassembled WGS sequence"/>
</dbReference>
<feature type="domain" description="GST N-terminal" evidence="1">
    <location>
        <begin position="1"/>
        <end position="81"/>
    </location>
</feature>
<keyword evidence="3" id="KW-0808">Transferase</keyword>
<dbReference type="CDD" id="cd03057">
    <property type="entry name" value="GST_N_Beta"/>
    <property type="match status" value="1"/>
</dbReference>
<evidence type="ECO:0000313" key="3">
    <source>
        <dbReference type="EMBL" id="KEJ95824.1"/>
    </source>
</evidence>
<sequence>MTYVLHFAPDNASLIVRLALDHAGLPYEARLVDRSTRAQETAAYRALNPNGLIPALETPHGVLFETGAIVLWLADTHGGLGPAPEDAQRGNWLKWLFFVANTLHPALRMTFYPEKYTGTDRRDQARLRRHMQTQIVGQLHRLDDAAADWQASAPTVLDFYIAGCLRWCALYPEDTDRGWFDLSAYPALHATCARVETLPACATLERAEGLGNTPFTAPRAPTPPYGSAT</sequence>
<protein>
    <submittedName>
        <fullName evidence="3">Glutathione S-transferase</fullName>
    </submittedName>
</protein>
<dbReference type="OrthoDB" id="7583243at2"/>
<name>A0A073J1E3_9RHOB</name>
<dbReference type="InterPro" id="IPR004045">
    <property type="entry name" value="Glutathione_S-Trfase_N"/>
</dbReference>
<dbReference type="SUPFAM" id="SSF52833">
    <property type="entry name" value="Thioredoxin-like"/>
    <property type="match status" value="1"/>
</dbReference>
<evidence type="ECO:0000313" key="4">
    <source>
        <dbReference type="Proteomes" id="UP000027746"/>
    </source>
</evidence>
<dbReference type="InterPro" id="IPR036249">
    <property type="entry name" value="Thioredoxin-like_sf"/>
</dbReference>
<evidence type="ECO:0000259" key="2">
    <source>
        <dbReference type="PROSITE" id="PS50405"/>
    </source>
</evidence>
<dbReference type="SFLD" id="SFLDG00358">
    <property type="entry name" value="Main_(cytGST)"/>
    <property type="match status" value="1"/>
</dbReference>
<gene>
    <name evidence="3" type="ORF">SUH3_20155</name>
</gene>
<dbReference type="PANTHER" id="PTHR44051">
    <property type="entry name" value="GLUTATHIONE S-TRANSFERASE-RELATED"/>
    <property type="match status" value="1"/>
</dbReference>
<dbReference type="GeneID" id="68869431"/>
<proteinExistence type="predicted"/>
<dbReference type="AlphaFoldDB" id="A0A073J1E3"/>
<keyword evidence="4" id="KW-1185">Reference proteome</keyword>
<dbReference type="Gene3D" id="3.40.30.10">
    <property type="entry name" value="Glutaredoxin"/>
    <property type="match status" value="1"/>
</dbReference>
<dbReference type="SUPFAM" id="SSF47616">
    <property type="entry name" value="GST C-terminal domain-like"/>
    <property type="match status" value="1"/>
</dbReference>
<evidence type="ECO:0000259" key="1">
    <source>
        <dbReference type="PROSITE" id="PS50404"/>
    </source>
</evidence>
<dbReference type="InterPro" id="IPR040079">
    <property type="entry name" value="Glutathione_S-Trfase"/>
</dbReference>
<dbReference type="Pfam" id="PF13409">
    <property type="entry name" value="GST_N_2"/>
    <property type="match status" value="1"/>
</dbReference>
<reference evidence="3 4" key="1">
    <citation type="submission" date="2014-01" db="EMBL/GenBank/DDBJ databases">
        <title>Sulfitobacter sp. H3 (MCCC 1A00686) Genome Sequencing.</title>
        <authorList>
            <person name="Lai Q."/>
            <person name="Hong Z."/>
        </authorList>
    </citation>
    <scope>NUCLEOTIDE SEQUENCE [LARGE SCALE GENOMIC DNA]</scope>
    <source>
        <strain evidence="3 4">H3</strain>
    </source>
</reference>